<gene>
    <name evidence="1" type="ordered locus">Halhy_3692</name>
</gene>
<name>F4KZX4_HALH1</name>
<sequence>MLQKRNPRCHIPQFLEVKTGCSTKRFNLLYCMCLNSKGLLQYPFPWPQTQQWPQYLAQAKIPGRPIGKTDTNVSFWIQMLTRPLQVLRQVFRTKVTHQTKHKNVVKFLCWGRPIADFSYRALCNGYNALSQHRRRYISRVVSKGGGFFMQCLI</sequence>
<accession>F4KZX4</accession>
<proteinExistence type="predicted"/>
<protein>
    <submittedName>
        <fullName evidence="1">Uncharacterized protein</fullName>
    </submittedName>
</protein>
<dbReference type="KEGG" id="hhy:Halhy_3692"/>
<dbReference type="Proteomes" id="UP000008461">
    <property type="component" value="Chromosome"/>
</dbReference>
<keyword evidence="2" id="KW-1185">Reference proteome</keyword>
<reference evidence="1 2" key="1">
    <citation type="journal article" date="2011" name="Stand. Genomic Sci.">
        <title>Complete genome sequence of Haliscomenobacter hydrossis type strain (O).</title>
        <authorList>
            <consortium name="US DOE Joint Genome Institute (JGI-PGF)"/>
            <person name="Daligault H."/>
            <person name="Lapidus A."/>
            <person name="Zeytun A."/>
            <person name="Nolan M."/>
            <person name="Lucas S."/>
            <person name="Del Rio T.G."/>
            <person name="Tice H."/>
            <person name="Cheng J.F."/>
            <person name="Tapia R."/>
            <person name="Han C."/>
            <person name="Goodwin L."/>
            <person name="Pitluck S."/>
            <person name="Liolios K."/>
            <person name="Pagani I."/>
            <person name="Ivanova N."/>
            <person name="Huntemann M."/>
            <person name="Mavromatis K."/>
            <person name="Mikhailova N."/>
            <person name="Pati A."/>
            <person name="Chen A."/>
            <person name="Palaniappan K."/>
            <person name="Land M."/>
            <person name="Hauser L."/>
            <person name="Brambilla E.M."/>
            <person name="Rohde M."/>
            <person name="Verbarg S."/>
            <person name="Goker M."/>
            <person name="Bristow J."/>
            <person name="Eisen J.A."/>
            <person name="Markowitz V."/>
            <person name="Hugenholtz P."/>
            <person name="Kyrpides N.C."/>
            <person name="Klenk H.P."/>
            <person name="Woyke T."/>
        </authorList>
    </citation>
    <scope>NUCLEOTIDE SEQUENCE [LARGE SCALE GENOMIC DNA]</scope>
    <source>
        <strain evidence="2">ATCC 27775 / DSM 1100 / LMG 10767 / O</strain>
    </source>
</reference>
<dbReference type="AlphaFoldDB" id="F4KZX4"/>
<dbReference type="HOGENOM" id="CLU_1710715_0_0_10"/>
<reference key="2">
    <citation type="submission" date="2011-04" db="EMBL/GenBank/DDBJ databases">
        <title>Complete sequence of chromosome of Haliscomenobacter hydrossis DSM 1100.</title>
        <authorList>
            <consortium name="US DOE Joint Genome Institute (JGI-PGF)"/>
            <person name="Lucas S."/>
            <person name="Han J."/>
            <person name="Lapidus A."/>
            <person name="Bruce D."/>
            <person name="Goodwin L."/>
            <person name="Pitluck S."/>
            <person name="Peters L."/>
            <person name="Kyrpides N."/>
            <person name="Mavromatis K."/>
            <person name="Ivanova N."/>
            <person name="Ovchinnikova G."/>
            <person name="Pagani I."/>
            <person name="Daligault H."/>
            <person name="Detter J.C."/>
            <person name="Han C."/>
            <person name="Land M."/>
            <person name="Hauser L."/>
            <person name="Markowitz V."/>
            <person name="Cheng J.-F."/>
            <person name="Hugenholtz P."/>
            <person name="Woyke T."/>
            <person name="Wu D."/>
            <person name="Verbarg S."/>
            <person name="Frueling A."/>
            <person name="Brambilla E."/>
            <person name="Klenk H.-P."/>
            <person name="Eisen J.A."/>
        </authorList>
    </citation>
    <scope>NUCLEOTIDE SEQUENCE</scope>
    <source>
        <strain>DSM 1100</strain>
    </source>
</reference>
<evidence type="ECO:0000313" key="2">
    <source>
        <dbReference type="Proteomes" id="UP000008461"/>
    </source>
</evidence>
<evidence type="ECO:0000313" key="1">
    <source>
        <dbReference type="EMBL" id="AEE51544.1"/>
    </source>
</evidence>
<organism evidence="1 2">
    <name type="scientific">Haliscomenobacter hydrossis (strain ATCC 27775 / DSM 1100 / LMG 10767 / O)</name>
    <dbReference type="NCBI Taxonomy" id="760192"/>
    <lineage>
        <taxon>Bacteria</taxon>
        <taxon>Pseudomonadati</taxon>
        <taxon>Bacteroidota</taxon>
        <taxon>Saprospiria</taxon>
        <taxon>Saprospirales</taxon>
        <taxon>Haliscomenobacteraceae</taxon>
        <taxon>Haliscomenobacter</taxon>
    </lineage>
</organism>
<dbReference type="EMBL" id="CP002691">
    <property type="protein sequence ID" value="AEE51544.1"/>
    <property type="molecule type" value="Genomic_DNA"/>
</dbReference>